<dbReference type="InterPro" id="IPR036737">
    <property type="entry name" value="OmpA-like_sf"/>
</dbReference>
<reference evidence="8 9" key="1">
    <citation type="submission" date="2019-01" db="EMBL/GenBank/DDBJ databases">
        <title>Novel species of Cellulomonas.</title>
        <authorList>
            <person name="Liu Q."/>
            <person name="Xin Y.-H."/>
        </authorList>
    </citation>
    <scope>NUCLEOTIDE SEQUENCE [LARGE SCALE GENOMIC DNA]</scope>
    <source>
        <strain evidence="8 9">HLT2-17</strain>
    </source>
</reference>
<feature type="compositionally biased region" description="Low complexity" evidence="5">
    <location>
        <begin position="327"/>
        <end position="338"/>
    </location>
</feature>
<evidence type="ECO:0000313" key="9">
    <source>
        <dbReference type="Proteomes" id="UP000293764"/>
    </source>
</evidence>
<dbReference type="Gene3D" id="3.30.1330.60">
    <property type="entry name" value="OmpA-like domain"/>
    <property type="match status" value="1"/>
</dbReference>
<name>A0A4Q5N5Y3_9MICO</name>
<dbReference type="OrthoDB" id="5186344at2"/>
<gene>
    <name evidence="8" type="ORF">EUA98_04460</name>
</gene>
<keyword evidence="6" id="KW-0732">Signal</keyword>
<evidence type="ECO:0000256" key="6">
    <source>
        <dbReference type="SAM" id="SignalP"/>
    </source>
</evidence>
<dbReference type="PANTHER" id="PTHR30329:SF21">
    <property type="entry name" value="LIPOPROTEIN YIAD-RELATED"/>
    <property type="match status" value="1"/>
</dbReference>
<evidence type="ECO:0000256" key="3">
    <source>
        <dbReference type="ARBA" id="ARBA00023237"/>
    </source>
</evidence>
<dbReference type="PROSITE" id="PS51123">
    <property type="entry name" value="OMPA_2"/>
    <property type="match status" value="1"/>
</dbReference>
<dbReference type="GO" id="GO:0009279">
    <property type="term" value="C:cell outer membrane"/>
    <property type="evidence" value="ECO:0007669"/>
    <property type="project" value="UniProtKB-SubCell"/>
</dbReference>
<feature type="signal peptide" evidence="6">
    <location>
        <begin position="1"/>
        <end position="33"/>
    </location>
</feature>
<dbReference type="Pfam" id="PF00691">
    <property type="entry name" value="OmpA"/>
    <property type="match status" value="1"/>
</dbReference>
<dbReference type="InterPro" id="IPR006665">
    <property type="entry name" value="OmpA-like"/>
</dbReference>
<dbReference type="EMBL" id="SDWW01000007">
    <property type="protein sequence ID" value="RYV52227.1"/>
    <property type="molecule type" value="Genomic_DNA"/>
</dbReference>
<keyword evidence="9" id="KW-1185">Reference proteome</keyword>
<sequence length="531" mass="54335">MTDRSRSMSARRTTYLAGVCALLVGLTACTGEAEPGRAGTEPTPAGSSSPSEPAVSETVARTVVLGDQEVSFEVGPVRVQDGVGLLSVQATEVDPGDGKNGANVDLALSDPYSDNRIGPSGARLVDTAAGTVSTVAIDGADHAVMTTGSSQLSDEPVTMVAGFAAPTGETVDVLLPYVGYFVGVPVLTEADDGAAAVALADLTDSATADLTLPVATLDRYTEDQAGAVRTRTEAEEVTVAIAADVLFAADSSDLGPQADAALASAGAQIAAYSAGALTVVGHTDDVASDEYNQDLSVRRAQSVADRLATLVDLAPYPPAVEGRGESEPAAAGSSPEARASNRRVELLFTPSADATHAGEEPAPVGELPAAEGPVGTGAAGVEVAFLKDAKFAVSLDEVQRVGDTLVGQVRVERLAGGRANLAHFFSAGAWGSRGKLDIQVQWAATKLTLLQGGTRYFPLDYARDDLGQRDPLADRYLSTPFGDGEVQTVTVVWPSVPGDTVALDAPVFRSATDAESGGPAFRLTDIPVVEP</sequence>
<accession>A0A4Q5N5Y3</accession>
<comment type="caution">
    <text evidence="8">The sequence shown here is derived from an EMBL/GenBank/DDBJ whole genome shotgun (WGS) entry which is preliminary data.</text>
</comment>
<evidence type="ECO:0000256" key="1">
    <source>
        <dbReference type="ARBA" id="ARBA00004442"/>
    </source>
</evidence>
<protein>
    <submittedName>
        <fullName evidence="8">OmpA family protein</fullName>
    </submittedName>
</protein>
<keyword evidence="3" id="KW-0998">Cell outer membrane</keyword>
<feature type="region of interest" description="Disordered" evidence="5">
    <location>
        <begin position="316"/>
        <end position="340"/>
    </location>
</feature>
<dbReference type="Proteomes" id="UP000293764">
    <property type="component" value="Unassembled WGS sequence"/>
</dbReference>
<feature type="chain" id="PRO_5020549275" evidence="6">
    <location>
        <begin position="34"/>
        <end position="531"/>
    </location>
</feature>
<evidence type="ECO:0000259" key="7">
    <source>
        <dbReference type="PROSITE" id="PS51123"/>
    </source>
</evidence>
<dbReference type="CDD" id="cd07185">
    <property type="entry name" value="OmpA_C-like"/>
    <property type="match status" value="1"/>
</dbReference>
<proteinExistence type="predicted"/>
<dbReference type="PRINTS" id="PR01021">
    <property type="entry name" value="OMPADOMAIN"/>
</dbReference>
<evidence type="ECO:0000256" key="4">
    <source>
        <dbReference type="PROSITE-ProRule" id="PRU00473"/>
    </source>
</evidence>
<dbReference type="AlphaFoldDB" id="A0A4Q5N5Y3"/>
<comment type="subcellular location">
    <subcellularLocation>
        <location evidence="1">Cell outer membrane</location>
    </subcellularLocation>
</comment>
<evidence type="ECO:0000256" key="5">
    <source>
        <dbReference type="SAM" id="MobiDB-lite"/>
    </source>
</evidence>
<feature type="domain" description="OmpA-like" evidence="7">
    <location>
        <begin position="234"/>
        <end position="352"/>
    </location>
</feature>
<feature type="region of interest" description="Disordered" evidence="5">
    <location>
        <begin position="33"/>
        <end position="57"/>
    </location>
</feature>
<dbReference type="InterPro" id="IPR050330">
    <property type="entry name" value="Bact_OuterMem_StrucFunc"/>
</dbReference>
<keyword evidence="2 4" id="KW-0472">Membrane</keyword>
<dbReference type="PANTHER" id="PTHR30329">
    <property type="entry name" value="STATOR ELEMENT OF FLAGELLAR MOTOR COMPLEX"/>
    <property type="match status" value="1"/>
</dbReference>
<evidence type="ECO:0000256" key="2">
    <source>
        <dbReference type="ARBA" id="ARBA00023136"/>
    </source>
</evidence>
<dbReference type="PROSITE" id="PS51257">
    <property type="entry name" value="PROKAR_LIPOPROTEIN"/>
    <property type="match status" value="1"/>
</dbReference>
<dbReference type="InterPro" id="IPR006664">
    <property type="entry name" value="OMP_bac"/>
</dbReference>
<organism evidence="8 9">
    <name type="scientific">Pengzhenrongella frigida</name>
    <dbReference type="NCBI Taxonomy" id="1259133"/>
    <lineage>
        <taxon>Bacteria</taxon>
        <taxon>Bacillati</taxon>
        <taxon>Actinomycetota</taxon>
        <taxon>Actinomycetes</taxon>
        <taxon>Micrococcales</taxon>
        <taxon>Pengzhenrongella</taxon>
    </lineage>
</organism>
<evidence type="ECO:0000313" key="8">
    <source>
        <dbReference type="EMBL" id="RYV52227.1"/>
    </source>
</evidence>
<dbReference type="SUPFAM" id="SSF103088">
    <property type="entry name" value="OmpA-like"/>
    <property type="match status" value="1"/>
</dbReference>